<dbReference type="RefSeq" id="WP_163346295.1">
    <property type="nucleotide sequence ID" value="NZ_CP048409.1"/>
</dbReference>
<reference evidence="1 2" key="1">
    <citation type="submission" date="2020-02" db="EMBL/GenBank/DDBJ databases">
        <title>Genome sequencing for Draconibacterium sp. strain M1.</title>
        <authorList>
            <person name="Park S.-J."/>
        </authorList>
    </citation>
    <scope>NUCLEOTIDE SEQUENCE [LARGE SCALE GENOMIC DNA]</scope>
    <source>
        <strain evidence="1 2">M1</strain>
    </source>
</reference>
<gene>
    <name evidence="1" type="ORF">G0Q07_11930</name>
</gene>
<dbReference type="KEGG" id="drc:G0Q07_11930"/>
<organism evidence="1 2">
    <name type="scientific">Draconibacterium halophilum</name>
    <dbReference type="NCBI Taxonomy" id="2706887"/>
    <lineage>
        <taxon>Bacteria</taxon>
        <taxon>Pseudomonadati</taxon>
        <taxon>Bacteroidota</taxon>
        <taxon>Bacteroidia</taxon>
        <taxon>Marinilabiliales</taxon>
        <taxon>Prolixibacteraceae</taxon>
        <taxon>Draconibacterium</taxon>
    </lineage>
</organism>
<evidence type="ECO:0000313" key="1">
    <source>
        <dbReference type="EMBL" id="QIA08376.1"/>
    </source>
</evidence>
<protein>
    <submittedName>
        <fullName evidence="1">Uncharacterized protein</fullName>
    </submittedName>
</protein>
<proteinExistence type="predicted"/>
<evidence type="ECO:0000313" key="2">
    <source>
        <dbReference type="Proteomes" id="UP000474630"/>
    </source>
</evidence>
<dbReference type="Proteomes" id="UP000474630">
    <property type="component" value="Chromosome"/>
</dbReference>
<dbReference type="EMBL" id="CP048409">
    <property type="protein sequence ID" value="QIA08376.1"/>
    <property type="molecule type" value="Genomic_DNA"/>
</dbReference>
<keyword evidence="2" id="KW-1185">Reference proteome</keyword>
<sequence length="144" mass="15688">MKNTAKHIGSFLLFLAGAIILTHAFVPHHLHNGEAIIESSECQHFHHHESGMQTASCTHSHSENEASDCVLHNLLVIPGKQIRTDQPLVATSLPYTFCSLLISGVITPNLKVNASDWHHHIEGTIPLPSNIFTSTLGLRAPPLA</sequence>
<accession>A0A6C0REL0</accession>
<dbReference type="AlphaFoldDB" id="A0A6C0REL0"/>
<name>A0A6C0REL0_9BACT</name>